<evidence type="ECO:0000256" key="1">
    <source>
        <dbReference type="SAM" id="MobiDB-lite"/>
    </source>
</evidence>
<accession>A0ABY8XYQ0</accession>
<feature type="compositionally biased region" description="Basic residues" evidence="1">
    <location>
        <begin position="457"/>
        <end position="468"/>
    </location>
</feature>
<dbReference type="EMBL" id="CP127173">
    <property type="protein sequence ID" value="WIV60749.1"/>
    <property type="molecule type" value="Genomic_DNA"/>
</dbReference>
<dbReference type="Proteomes" id="UP001227101">
    <property type="component" value="Chromosome"/>
</dbReference>
<gene>
    <name evidence="2" type="ORF">QP939_20110</name>
</gene>
<keyword evidence="3" id="KW-1185">Reference proteome</keyword>
<name>A0ABY8XYQ0_9PSEU</name>
<proteinExistence type="predicted"/>
<sequence>MDAAERSSLVVKLRKFVEWVGDGRTLTGTGTLKLADARELVALLDTGDELERDLGGEVQRVRSSADLPNLAILFELAKRARIVRVVKGKLVRVAKATRLVEDALALWAAAFDALPERGLLVKDTGWGLGYALLLDDCLDFVLPDVLNTVYGMPEPVPVVRLAETAWLACVESAYVDLDPSIEPVWRDGFVGEFRRLLARLAEFGAAELTTGPADPMYTMDLVPENPELPSEVQGRLRDALEASSLDRVALTPLATWAVRERLVREGRFAPVVGELAAAAPAAMLGVVAEHFTEDAAAVEIGGWLAVHGGRDAGLPLLLDAVRRCPFRTRASVMLQILVDSLPDGDSVLDGLRADPGLGPIATQLLVERGNLALEELEPRESLLCMAEQFLVLLETAGLEATASTLSEIPDGERAPLAEAIPASGHPDRVGLDELAEVFEQVRPARNAHPLGGVTRSRISKGKSKKRRH</sequence>
<feature type="region of interest" description="Disordered" evidence="1">
    <location>
        <begin position="445"/>
        <end position="468"/>
    </location>
</feature>
<evidence type="ECO:0000313" key="2">
    <source>
        <dbReference type="EMBL" id="WIV60749.1"/>
    </source>
</evidence>
<organism evidence="2 3">
    <name type="scientific">Amycolatopsis nalaikhensis</name>
    <dbReference type="NCBI Taxonomy" id="715472"/>
    <lineage>
        <taxon>Bacteria</taxon>
        <taxon>Bacillati</taxon>
        <taxon>Actinomycetota</taxon>
        <taxon>Actinomycetes</taxon>
        <taxon>Pseudonocardiales</taxon>
        <taxon>Pseudonocardiaceae</taxon>
        <taxon>Amycolatopsis</taxon>
    </lineage>
</organism>
<reference evidence="2 3" key="1">
    <citation type="submission" date="2023-06" db="EMBL/GenBank/DDBJ databases">
        <authorList>
            <person name="Oyuntsetseg B."/>
            <person name="Kim S.B."/>
        </authorList>
    </citation>
    <scope>NUCLEOTIDE SEQUENCE [LARGE SCALE GENOMIC DNA]</scope>
    <source>
        <strain evidence="2 3">2-2</strain>
    </source>
</reference>
<evidence type="ECO:0000313" key="3">
    <source>
        <dbReference type="Proteomes" id="UP001227101"/>
    </source>
</evidence>
<dbReference type="RefSeq" id="WP_285458358.1">
    <property type="nucleotide sequence ID" value="NZ_CP127173.1"/>
</dbReference>
<protein>
    <submittedName>
        <fullName evidence="2">Uncharacterized protein</fullName>
    </submittedName>
</protein>